<dbReference type="Proteomes" id="UP001156694">
    <property type="component" value="Unassembled WGS sequence"/>
</dbReference>
<sequence length="296" mass="33303">MDHMGDIEQLNIYVPNPDSSEFARAVAAVFAASGTQVDIRSDSKQAWKKSAREAAHCVFESRRANHPRAIQAIPLLGGHWAFEAAPDPSDWDIAQAVFNPHDIGESAAEQSFAVAQQAYIERFEFPYAFDDFVLILLDGDLGKALPHRPMSSFNLIKQVLKNEPERQVLIRMIGQAPNANQQARLDGFDLEDRISFTTAGLDRLLQACCYVVCQDTPLSLRAALHEKPVLHMGECGLHHIARNPEIDGRIQKSFNRMHRDRPDYARYIHWVLEHGLDINAPDFGATLQRRLGDLGW</sequence>
<comment type="caution">
    <text evidence="1">The sequence shown here is derived from an EMBL/GenBank/DDBJ whole genome shotgun (WGS) entry which is preliminary data.</text>
</comment>
<gene>
    <name evidence="1" type="ORF">GCM10007939_18260</name>
</gene>
<evidence type="ECO:0000313" key="2">
    <source>
        <dbReference type="Proteomes" id="UP001156694"/>
    </source>
</evidence>
<proteinExistence type="predicted"/>
<organism evidence="1 2">
    <name type="scientific">Amylibacter marinus</name>
    <dbReference type="NCBI Taxonomy" id="1475483"/>
    <lineage>
        <taxon>Bacteria</taxon>
        <taxon>Pseudomonadati</taxon>
        <taxon>Pseudomonadota</taxon>
        <taxon>Alphaproteobacteria</taxon>
        <taxon>Rhodobacterales</taxon>
        <taxon>Paracoccaceae</taxon>
        <taxon>Amylibacter</taxon>
    </lineage>
</organism>
<evidence type="ECO:0000313" key="1">
    <source>
        <dbReference type="EMBL" id="GLQ35543.1"/>
    </source>
</evidence>
<protein>
    <submittedName>
        <fullName evidence="1">Uncharacterized protein</fullName>
    </submittedName>
</protein>
<accession>A0ABQ5VVS0</accession>
<keyword evidence="2" id="KW-1185">Reference proteome</keyword>
<reference evidence="2" key="1">
    <citation type="journal article" date="2019" name="Int. J. Syst. Evol. Microbiol.">
        <title>The Global Catalogue of Microorganisms (GCM) 10K type strain sequencing project: providing services to taxonomists for standard genome sequencing and annotation.</title>
        <authorList>
            <consortium name="The Broad Institute Genomics Platform"/>
            <consortium name="The Broad Institute Genome Sequencing Center for Infectious Disease"/>
            <person name="Wu L."/>
            <person name="Ma J."/>
        </authorList>
    </citation>
    <scope>NUCLEOTIDE SEQUENCE [LARGE SCALE GENOMIC DNA]</scope>
    <source>
        <strain evidence="2">NBRC 110140</strain>
    </source>
</reference>
<name>A0ABQ5VVS0_9RHOB</name>
<dbReference type="EMBL" id="BSNN01000004">
    <property type="protein sequence ID" value="GLQ35543.1"/>
    <property type="molecule type" value="Genomic_DNA"/>
</dbReference>